<dbReference type="PANTHER" id="PTHR33989:SF4">
    <property type="entry name" value="PTS SYSTEM N,N'-DIACETYLCHITOBIOSE-SPECIFIC EIIC COMPONENT"/>
    <property type="match status" value="1"/>
</dbReference>
<comment type="function">
    <text evidence="8">The phosphoenolpyruvate-dependent sugar phosphotransferase system (PTS), a major carbohydrate active -transport system, catalyzes the phosphorylation of incoming sugar substrates concomitant with their translocation across the cell membrane.</text>
</comment>
<evidence type="ECO:0000313" key="12">
    <source>
        <dbReference type="Proteomes" id="UP000192288"/>
    </source>
</evidence>
<evidence type="ECO:0000259" key="10">
    <source>
        <dbReference type="PROSITE" id="PS51105"/>
    </source>
</evidence>
<dbReference type="EMBL" id="MPLS01000006">
    <property type="protein sequence ID" value="ORI98294.1"/>
    <property type="molecule type" value="Genomic_DNA"/>
</dbReference>
<dbReference type="STRING" id="33968.BMS77_04280"/>
<keyword evidence="4 8" id="KW-0762">Sugar transport</keyword>
<dbReference type="InterPro" id="IPR003352">
    <property type="entry name" value="PTS_EIIC"/>
</dbReference>
<dbReference type="PIRSF" id="PIRSF006351">
    <property type="entry name" value="PTS_EIIC-Cellobiose"/>
    <property type="match status" value="1"/>
</dbReference>
<proteinExistence type="predicted"/>
<evidence type="ECO:0000256" key="9">
    <source>
        <dbReference type="SAM" id="Phobius"/>
    </source>
</evidence>
<evidence type="ECO:0000313" key="11">
    <source>
        <dbReference type="EMBL" id="ORI98294.1"/>
    </source>
</evidence>
<feature type="transmembrane region" description="Helical" evidence="9">
    <location>
        <begin position="161"/>
        <end position="179"/>
    </location>
</feature>
<evidence type="ECO:0000256" key="7">
    <source>
        <dbReference type="ARBA" id="ARBA00023136"/>
    </source>
</evidence>
<protein>
    <recommendedName>
        <fullName evidence="8">Permease IIC component</fullName>
    </recommendedName>
</protein>
<feature type="transmembrane region" description="Helical" evidence="9">
    <location>
        <begin position="412"/>
        <end position="437"/>
    </location>
</feature>
<dbReference type="eggNOG" id="COG1455">
    <property type="taxonomic scope" value="Bacteria"/>
</dbReference>
<feature type="transmembrane region" description="Helical" evidence="9">
    <location>
        <begin position="102"/>
        <end position="121"/>
    </location>
</feature>
<evidence type="ECO:0000256" key="8">
    <source>
        <dbReference type="PIRNR" id="PIRNR006351"/>
    </source>
</evidence>
<name>A0A1X0VF92_LEUPS</name>
<evidence type="ECO:0000256" key="4">
    <source>
        <dbReference type="ARBA" id="ARBA00022597"/>
    </source>
</evidence>
<dbReference type="PANTHER" id="PTHR33989">
    <property type="match status" value="1"/>
</dbReference>
<dbReference type="GO" id="GO:1901264">
    <property type="term" value="P:carbohydrate derivative transport"/>
    <property type="evidence" value="ECO:0007669"/>
    <property type="project" value="TreeGrafter"/>
</dbReference>
<evidence type="ECO:0000256" key="1">
    <source>
        <dbReference type="ARBA" id="ARBA00004651"/>
    </source>
</evidence>
<keyword evidence="3 8" id="KW-1003">Cell membrane</keyword>
<dbReference type="NCBIfam" id="TIGR00410">
    <property type="entry name" value="lacE"/>
    <property type="match status" value="1"/>
</dbReference>
<sequence>MQNSAKSSWVTDKLMPPIMKFINTKAVTALKNGMVYSLPFIIIGSVFLILANVPYVPVATWLADHGWSAVFAQANNASFGMISIFTVVGIAYVYVRDEGQEALPAGFTALVAFLLLQTMSVPNPVNEAAYKNIDKLPHAVQELLSSPVAGVLNTANMGGQGMIAAIIVGLLVGWSYSAMIKAGWKVTLPEQVPANVAGQFTAMIPAFVVVTVSTAIFAIFKYVFHTDALDWIYQVIQTPLQGMSDSFPAVLLLAFLVTFFWFFGVHGGIIVGAISGAFLIPNSFDNMVARKAGELTLSNPSVHIVTNEFLNNFINMTGSGMTIGLVVFTLVRARSVQLKTLGKIELIPGLFNINEPFLFGIPMVLNPFLAIPFFLTPVIAAVGTYAIIYFGIVPPLNGVGVPWTTPPIISGLLAGGWQFAIWQAILIAMSTAMYFPFAIKYDKMLQKQEAENAAAAEKAATN</sequence>
<evidence type="ECO:0000256" key="3">
    <source>
        <dbReference type="ARBA" id="ARBA00022475"/>
    </source>
</evidence>
<feature type="transmembrane region" description="Helical" evidence="9">
    <location>
        <begin position="35"/>
        <end position="57"/>
    </location>
</feature>
<keyword evidence="7 8" id="KW-0472">Membrane</keyword>
<dbReference type="GO" id="GO:0009401">
    <property type="term" value="P:phosphoenolpyruvate-dependent sugar phosphotransferase system"/>
    <property type="evidence" value="ECO:0007669"/>
    <property type="project" value="InterPro"/>
</dbReference>
<dbReference type="Pfam" id="PF02378">
    <property type="entry name" value="PTS_EIIC"/>
    <property type="match status" value="1"/>
</dbReference>
<dbReference type="InterPro" id="IPR004796">
    <property type="entry name" value="PTS_IIC_cello"/>
</dbReference>
<keyword evidence="6 9" id="KW-1133">Transmembrane helix</keyword>
<dbReference type="GO" id="GO:0008982">
    <property type="term" value="F:protein-N(PI)-phosphohistidine-sugar phosphotransferase activity"/>
    <property type="evidence" value="ECO:0007669"/>
    <property type="project" value="UniProtKB-UniRule"/>
</dbReference>
<evidence type="ECO:0000256" key="6">
    <source>
        <dbReference type="ARBA" id="ARBA00022989"/>
    </source>
</evidence>
<feature type="transmembrane region" description="Helical" evidence="9">
    <location>
        <begin position="200"/>
        <end position="224"/>
    </location>
</feature>
<comment type="subcellular location">
    <subcellularLocation>
        <location evidence="1">Cell membrane</location>
        <topology evidence="1">Multi-pass membrane protein</topology>
    </subcellularLocation>
</comment>
<accession>A0A1X0VF92</accession>
<reference evidence="11 12" key="1">
    <citation type="journal article" date="2017" name="Front. Microbiol.">
        <title>Genomic Characterization of Dairy Associated Leuconostoc Species and Diversity of Leuconostocs in Undefined Mixed Mesophilic Starter Cultures.</title>
        <authorList>
            <person name="Frantzen C.A."/>
            <person name="Kot W."/>
            <person name="Pedersen T.B."/>
            <person name="Ardo Y.M."/>
            <person name="Broadbent J.R."/>
            <person name="Neve H."/>
            <person name="Hansen L.H."/>
            <person name="Dal Bello F."/>
            <person name="Ostlie H.M."/>
            <person name="Kleppen H.P."/>
            <person name="Vogensen F.K."/>
            <person name="Holo H."/>
        </authorList>
    </citation>
    <scope>NUCLEOTIDE SEQUENCE [LARGE SCALE GENOMIC DNA]</scope>
    <source>
        <strain evidence="11 12">LMGCF08</strain>
    </source>
</reference>
<organism evidence="11 12">
    <name type="scientific">Leuconostoc pseudomesenteroides</name>
    <dbReference type="NCBI Taxonomy" id="33968"/>
    <lineage>
        <taxon>Bacteria</taxon>
        <taxon>Bacillati</taxon>
        <taxon>Bacillota</taxon>
        <taxon>Bacilli</taxon>
        <taxon>Lactobacillales</taxon>
        <taxon>Lactobacillaceae</taxon>
        <taxon>Leuconostoc</taxon>
    </lineage>
</organism>
<dbReference type="RefSeq" id="WP_004910459.1">
    <property type="nucleotide sequence ID" value="NZ_JBDNXI010000004.1"/>
</dbReference>
<dbReference type="GO" id="GO:0005886">
    <property type="term" value="C:plasma membrane"/>
    <property type="evidence" value="ECO:0007669"/>
    <property type="project" value="UniProtKB-SubCell"/>
</dbReference>
<evidence type="ECO:0000256" key="5">
    <source>
        <dbReference type="ARBA" id="ARBA00022692"/>
    </source>
</evidence>
<evidence type="ECO:0000256" key="2">
    <source>
        <dbReference type="ARBA" id="ARBA00022448"/>
    </source>
</evidence>
<feature type="transmembrane region" description="Helical" evidence="9">
    <location>
        <begin position="77"/>
        <end position="95"/>
    </location>
</feature>
<gene>
    <name evidence="11" type="ORF">BMR96_02835</name>
</gene>
<dbReference type="InterPro" id="IPR004501">
    <property type="entry name" value="PTS_EIIC_3"/>
</dbReference>
<dbReference type="InterPro" id="IPR051088">
    <property type="entry name" value="PTS_Sugar-EIIC/EIIB"/>
</dbReference>
<keyword evidence="5 9" id="KW-0812">Transmembrane</keyword>
<dbReference type="Proteomes" id="UP000192288">
    <property type="component" value="Unassembled WGS sequence"/>
</dbReference>
<keyword evidence="2 8" id="KW-0813">Transport</keyword>
<dbReference type="PROSITE" id="PS51105">
    <property type="entry name" value="PTS_EIIC_TYPE_3"/>
    <property type="match status" value="1"/>
</dbReference>
<comment type="caution">
    <text evidence="11">The sequence shown here is derived from an EMBL/GenBank/DDBJ whole genome shotgun (WGS) entry which is preliminary data.</text>
</comment>
<feature type="transmembrane region" description="Helical" evidence="9">
    <location>
        <begin position="249"/>
        <end position="280"/>
    </location>
</feature>
<feature type="transmembrane region" description="Helical" evidence="9">
    <location>
        <begin position="368"/>
        <end position="392"/>
    </location>
</feature>
<feature type="domain" description="PTS EIIC type-3" evidence="10">
    <location>
        <begin position="10"/>
        <end position="437"/>
    </location>
</feature>
<dbReference type="AlphaFoldDB" id="A0A1X0VF92"/>